<dbReference type="InterPro" id="IPR037214">
    <property type="entry name" value="TROVE_dom_sf"/>
</dbReference>
<keyword evidence="3" id="KW-1185">Reference proteome</keyword>
<comment type="caution">
    <text evidence="2">The sequence shown here is derived from an EMBL/GenBank/DDBJ whole genome shotgun (WGS) entry which is preliminary data.</text>
</comment>
<accession>A0A443R817</accession>
<evidence type="ECO:0000313" key="3">
    <source>
        <dbReference type="Proteomes" id="UP000285301"/>
    </source>
</evidence>
<feature type="region of interest" description="Disordered" evidence="1">
    <location>
        <begin position="407"/>
        <end position="426"/>
    </location>
</feature>
<dbReference type="Proteomes" id="UP000285301">
    <property type="component" value="Unassembled WGS sequence"/>
</dbReference>
<protein>
    <submittedName>
        <fullName evidence="2">Uncharacterized protein</fullName>
    </submittedName>
</protein>
<dbReference type="EMBL" id="NCKU01001719">
    <property type="protein sequence ID" value="RWS11414.1"/>
    <property type="molecule type" value="Genomic_DNA"/>
</dbReference>
<dbReference type="OrthoDB" id="10415750at2759"/>
<evidence type="ECO:0000313" key="2">
    <source>
        <dbReference type="EMBL" id="RWS11414.1"/>
    </source>
</evidence>
<dbReference type="SUPFAM" id="SSF140864">
    <property type="entry name" value="TROVE domain-like"/>
    <property type="match status" value="1"/>
</dbReference>
<name>A0A443R817_9ACAR</name>
<gene>
    <name evidence="2" type="ORF">B4U79_17529</name>
</gene>
<sequence length="568" mass="66556">MEVEKSEKSEELNECNDYEFEASGRRDKFDSFSFDDLLVVLQRFQQFGTESDVYVCSNNRSINAFLHTVRTNDVRVWRKNLQLKSIKAIGKKIAVERQRSQSTSNNGCVQTLLDKIAKVLLEKRQRAAPHTNALILAQLYQNNDLREVGVQLFTDLIRTSSDLFIFNQFYLKKGNQRRYRREMYKWYTSSMNEERIKDVLLVGSILGWTHKDVLKLWHLPATDVVLKILFAKDAIDYDSIESIEMRDLVKNCVKLRRIQTATEYVEFFSDRELIIQFRDYMVPCLKNQFCNEATVTEVIKHLELNKLIEYIPKVINRFPSNCQLVQHLVERFQKCDSETPLNPMSVFVMFKWLEYVINAGLVSAKQKSALRLIKDKLIAILHDIKIKQIDNLLFILDIEDVNAPPLQEPMETDDPMMTIRPKSKKTQDVKRAPVNGTIVAPLEIVALLLEKYYSHKISHDNKLLHLKGNFSDILSSLKKWQHSTTSGWPLNYNNIIYLTINKPMPRTIENWLRKFESYKFMAISVQKQSKIKFSLIDNLRNNLIVNGFDKNIFTLIQKHFFEDETIVF</sequence>
<evidence type="ECO:0000256" key="1">
    <source>
        <dbReference type="SAM" id="MobiDB-lite"/>
    </source>
</evidence>
<reference evidence="2 3" key="1">
    <citation type="journal article" date="2018" name="Gigascience">
        <title>Genomes of trombidid mites reveal novel predicted allergens and laterally-transferred genes associated with secondary metabolism.</title>
        <authorList>
            <person name="Dong X."/>
            <person name="Chaisiri K."/>
            <person name="Xia D."/>
            <person name="Armstrong S.D."/>
            <person name="Fang Y."/>
            <person name="Donnelly M.J."/>
            <person name="Kadowaki T."/>
            <person name="McGarry J.W."/>
            <person name="Darby A.C."/>
            <person name="Makepeace B.L."/>
        </authorList>
    </citation>
    <scope>NUCLEOTIDE SEQUENCE [LARGE SCALE GENOMIC DNA]</scope>
    <source>
        <strain evidence="2">UoL-WK</strain>
    </source>
</reference>
<organism evidence="2 3">
    <name type="scientific">Dinothrombium tinctorium</name>
    <dbReference type="NCBI Taxonomy" id="1965070"/>
    <lineage>
        <taxon>Eukaryota</taxon>
        <taxon>Metazoa</taxon>
        <taxon>Ecdysozoa</taxon>
        <taxon>Arthropoda</taxon>
        <taxon>Chelicerata</taxon>
        <taxon>Arachnida</taxon>
        <taxon>Acari</taxon>
        <taxon>Acariformes</taxon>
        <taxon>Trombidiformes</taxon>
        <taxon>Prostigmata</taxon>
        <taxon>Anystina</taxon>
        <taxon>Parasitengona</taxon>
        <taxon>Trombidioidea</taxon>
        <taxon>Trombidiidae</taxon>
        <taxon>Dinothrombium</taxon>
    </lineage>
</organism>
<dbReference type="AlphaFoldDB" id="A0A443R817"/>
<proteinExistence type="predicted"/>